<dbReference type="Proteomes" id="UP001596157">
    <property type="component" value="Unassembled WGS sequence"/>
</dbReference>
<name>A0ABW0EMF2_9PSEU</name>
<feature type="compositionally biased region" description="Low complexity" evidence="1">
    <location>
        <begin position="67"/>
        <end position="76"/>
    </location>
</feature>
<organism evidence="2 3">
    <name type="scientific">Actinokineospora guangxiensis</name>
    <dbReference type="NCBI Taxonomy" id="1490288"/>
    <lineage>
        <taxon>Bacteria</taxon>
        <taxon>Bacillati</taxon>
        <taxon>Actinomycetota</taxon>
        <taxon>Actinomycetes</taxon>
        <taxon>Pseudonocardiales</taxon>
        <taxon>Pseudonocardiaceae</taxon>
        <taxon>Actinokineospora</taxon>
    </lineage>
</organism>
<feature type="region of interest" description="Disordered" evidence="1">
    <location>
        <begin position="67"/>
        <end position="91"/>
    </location>
</feature>
<accession>A0ABW0EMF2</accession>
<evidence type="ECO:0000313" key="3">
    <source>
        <dbReference type="Proteomes" id="UP001596157"/>
    </source>
</evidence>
<gene>
    <name evidence="2" type="ORF">ACFPM7_10540</name>
</gene>
<reference evidence="3" key="1">
    <citation type="journal article" date="2019" name="Int. J. Syst. Evol. Microbiol.">
        <title>The Global Catalogue of Microorganisms (GCM) 10K type strain sequencing project: providing services to taxonomists for standard genome sequencing and annotation.</title>
        <authorList>
            <consortium name="The Broad Institute Genomics Platform"/>
            <consortium name="The Broad Institute Genome Sequencing Center for Infectious Disease"/>
            <person name="Wu L."/>
            <person name="Ma J."/>
        </authorList>
    </citation>
    <scope>NUCLEOTIDE SEQUENCE [LARGE SCALE GENOMIC DNA]</scope>
    <source>
        <strain evidence="3">CCUG 59778</strain>
    </source>
</reference>
<proteinExistence type="predicted"/>
<evidence type="ECO:0000313" key="2">
    <source>
        <dbReference type="EMBL" id="MFC5287488.1"/>
    </source>
</evidence>
<protein>
    <submittedName>
        <fullName evidence="2">Uncharacterized protein</fullName>
    </submittedName>
</protein>
<dbReference type="RefSeq" id="WP_378246522.1">
    <property type="nucleotide sequence ID" value="NZ_JBHSKF010000004.1"/>
</dbReference>
<comment type="caution">
    <text evidence="2">The sequence shown here is derived from an EMBL/GenBank/DDBJ whole genome shotgun (WGS) entry which is preliminary data.</text>
</comment>
<keyword evidence="3" id="KW-1185">Reference proteome</keyword>
<evidence type="ECO:0000256" key="1">
    <source>
        <dbReference type="SAM" id="MobiDB-lite"/>
    </source>
</evidence>
<dbReference type="EMBL" id="JBHSKF010000004">
    <property type="protein sequence ID" value="MFC5287488.1"/>
    <property type="molecule type" value="Genomic_DNA"/>
</dbReference>
<sequence>MGTRRRTGRPGALDAVSGRELGAAFAQYLAASGAGVVGDVDGGVVERIRTRGGAASPWVGQDAATVSTPAAAASDSMSATGRARFRNHVRR</sequence>